<dbReference type="PROSITE" id="PS01357">
    <property type="entry name" value="ZF_ZZ_1"/>
    <property type="match status" value="2"/>
</dbReference>
<evidence type="ECO:0000256" key="10">
    <source>
        <dbReference type="ARBA" id="ARBA00047804"/>
    </source>
</evidence>
<comment type="caution">
    <text evidence="15">The sequence shown here is derived from an EMBL/GenBank/DDBJ whole genome shotgun (WGS) entry which is preliminary data.</text>
</comment>
<evidence type="ECO:0000313" key="14">
    <source>
        <dbReference type="EMBL" id="CAF0830048.1"/>
    </source>
</evidence>
<feature type="domain" description="ZZ-type" evidence="12">
    <location>
        <begin position="373"/>
        <end position="422"/>
    </location>
</feature>
<dbReference type="InterPro" id="IPR013766">
    <property type="entry name" value="Thioredoxin_domain"/>
</dbReference>
<dbReference type="Gene3D" id="3.40.30.10">
    <property type="entry name" value="Glutaredoxin"/>
    <property type="match status" value="2"/>
</dbReference>
<dbReference type="EMBL" id="CAJOBA010001790">
    <property type="protein sequence ID" value="CAF3614546.1"/>
    <property type="molecule type" value="Genomic_DNA"/>
</dbReference>
<organism evidence="15 16">
    <name type="scientific">Didymodactylos carnosus</name>
    <dbReference type="NCBI Taxonomy" id="1234261"/>
    <lineage>
        <taxon>Eukaryota</taxon>
        <taxon>Metazoa</taxon>
        <taxon>Spiralia</taxon>
        <taxon>Gnathifera</taxon>
        <taxon>Rotifera</taxon>
        <taxon>Eurotatoria</taxon>
        <taxon>Bdelloidea</taxon>
        <taxon>Philodinida</taxon>
        <taxon>Philodinidae</taxon>
        <taxon>Didymodactylos</taxon>
    </lineage>
</organism>
<protein>
    <recommendedName>
        <fullName evidence="1">protein-disulfide reductase</fullName>
        <ecNumber evidence="1">1.8.1.8</ecNumber>
    </recommendedName>
</protein>
<keyword evidence="2" id="KW-0479">Metal-binding</keyword>
<dbReference type="InterPro" id="IPR052259">
    <property type="entry name" value="Nucleoredoxin-like"/>
</dbReference>
<dbReference type="PANTHER" id="PTHR13871">
    <property type="entry name" value="THIOREDOXIN"/>
    <property type="match status" value="1"/>
</dbReference>
<dbReference type="Pfam" id="PF13905">
    <property type="entry name" value="Thioredoxin_8"/>
    <property type="match status" value="2"/>
</dbReference>
<keyword evidence="6" id="KW-0560">Oxidoreductase</keyword>
<keyword evidence="7" id="KW-0520">NAD</keyword>
<dbReference type="InterPro" id="IPR012336">
    <property type="entry name" value="Thioredoxin-like_fold"/>
</dbReference>
<comment type="catalytic activity">
    <reaction evidence="10">
        <text>[protein]-dithiol + NADP(+) = [protein]-disulfide + NADPH + H(+)</text>
        <dbReference type="Rhea" id="RHEA:18753"/>
        <dbReference type="Rhea" id="RHEA-COMP:10593"/>
        <dbReference type="Rhea" id="RHEA-COMP:10594"/>
        <dbReference type="ChEBI" id="CHEBI:15378"/>
        <dbReference type="ChEBI" id="CHEBI:29950"/>
        <dbReference type="ChEBI" id="CHEBI:50058"/>
        <dbReference type="ChEBI" id="CHEBI:57783"/>
        <dbReference type="ChEBI" id="CHEBI:58349"/>
        <dbReference type="EC" id="1.8.1.8"/>
    </reaction>
</comment>
<evidence type="ECO:0000313" key="16">
    <source>
        <dbReference type="Proteomes" id="UP000682733"/>
    </source>
</evidence>
<evidence type="ECO:0000256" key="3">
    <source>
        <dbReference type="ARBA" id="ARBA00022737"/>
    </source>
</evidence>
<evidence type="ECO:0000256" key="6">
    <source>
        <dbReference type="ARBA" id="ARBA00023002"/>
    </source>
</evidence>
<evidence type="ECO:0000256" key="5">
    <source>
        <dbReference type="ARBA" id="ARBA00022833"/>
    </source>
</evidence>
<dbReference type="Proteomes" id="UP000682733">
    <property type="component" value="Unassembled WGS sequence"/>
</dbReference>
<dbReference type="Gene3D" id="3.30.60.90">
    <property type="match status" value="2"/>
</dbReference>
<dbReference type="Pfam" id="PF00569">
    <property type="entry name" value="ZZ"/>
    <property type="match status" value="2"/>
</dbReference>
<proteinExistence type="inferred from homology"/>
<dbReference type="GO" id="GO:0008270">
    <property type="term" value="F:zinc ion binding"/>
    <property type="evidence" value="ECO:0007669"/>
    <property type="project" value="UniProtKB-KW"/>
</dbReference>
<feature type="domain" description="Thioredoxin" evidence="13">
    <location>
        <begin position="215"/>
        <end position="357"/>
    </location>
</feature>
<dbReference type="PANTHER" id="PTHR13871:SF96">
    <property type="entry name" value="THIOREDOXIN DOMAIN-CONTAINING PROTEIN"/>
    <property type="match status" value="1"/>
</dbReference>
<name>A0A8S2H8P0_9BILA</name>
<comment type="catalytic activity">
    <reaction evidence="9">
        <text>[protein]-dithiol + NAD(+) = [protein]-disulfide + NADH + H(+)</text>
        <dbReference type="Rhea" id="RHEA:18749"/>
        <dbReference type="Rhea" id="RHEA-COMP:10593"/>
        <dbReference type="Rhea" id="RHEA-COMP:10594"/>
        <dbReference type="ChEBI" id="CHEBI:15378"/>
        <dbReference type="ChEBI" id="CHEBI:29950"/>
        <dbReference type="ChEBI" id="CHEBI:50058"/>
        <dbReference type="ChEBI" id="CHEBI:57540"/>
        <dbReference type="ChEBI" id="CHEBI:57945"/>
        <dbReference type="EC" id="1.8.1.8"/>
    </reaction>
</comment>
<dbReference type="EMBL" id="CAJNOK010001790">
    <property type="protein sequence ID" value="CAF0830048.1"/>
    <property type="molecule type" value="Genomic_DNA"/>
</dbReference>
<dbReference type="SUPFAM" id="SSF57850">
    <property type="entry name" value="RING/U-box"/>
    <property type="match status" value="2"/>
</dbReference>
<keyword evidence="4 11" id="KW-0863">Zinc-finger</keyword>
<dbReference type="EC" id="1.8.1.8" evidence="1"/>
<evidence type="ECO:0000256" key="11">
    <source>
        <dbReference type="PROSITE-ProRule" id="PRU00228"/>
    </source>
</evidence>
<dbReference type="Proteomes" id="UP000677228">
    <property type="component" value="Unassembled WGS sequence"/>
</dbReference>
<evidence type="ECO:0000259" key="12">
    <source>
        <dbReference type="PROSITE" id="PS50135"/>
    </source>
</evidence>
<evidence type="ECO:0000256" key="7">
    <source>
        <dbReference type="ARBA" id="ARBA00023027"/>
    </source>
</evidence>
<evidence type="ECO:0000259" key="13">
    <source>
        <dbReference type="PROSITE" id="PS51352"/>
    </source>
</evidence>
<sequence length="428" mass="48692">MVSTVELLGTKLLNGTIDSTYDSNQLKDKYVGFAHWCPPCAGFTPKLAAAYKQATADTSFDIVFVSSDEDQSSFDEYYKEMPWKAIPFEDRNLAEKLGEKYEIEGIPSLIILKPNGTILTTDGVAELTLKGSDAIGKWAKGQSIFWSRAAQPSEYTWEDIACENCNMKPIIGDRYVCVSQCENYDICHDCKQKTVHEHDLIKYLIPSEKYSLKELLSGDGNDQILLLDKNNQKVTLDSLKNKYLGLYFSAHWCPPCRYFTPELTKLYNEAIDANLAFDIIFVSSDEDKESFENYFNEMPWKALPYENRTIKNRLAAYYNIEGIPSLIIIKPSGETLTKKGRRDIGRSKLRAIEAWSHGESVKHEPIKPEEHNWGTVTCDGCKMDPLIGLRYYCSTCGNYDLCQSCKDKGHEHELKLIDIPEDDDDDDE</sequence>
<evidence type="ECO:0000256" key="4">
    <source>
        <dbReference type="ARBA" id="ARBA00022771"/>
    </source>
</evidence>
<dbReference type="PROSITE" id="PS50135">
    <property type="entry name" value="ZF_ZZ_2"/>
    <property type="match status" value="1"/>
</dbReference>
<dbReference type="InterPro" id="IPR036249">
    <property type="entry name" value="Thioredoxin-like_sf"/>
</dbReference>
<dbReference type="SMART" id="SM00291">
    <property type="entry name" value="ZnF_ZZ"/>
    <property type="match status" value="2"/>
</dbReference>
<keyword evidence="3" id="KW-0677">Repeat</keyword>
<dbReference type="PROSITE" id="PS51352">
    <property type="entry name" value="THIOREDOXIN_2"/>
    <property type="match status" value="1"/>
</dbReference>
<accession>A0A8S2H8P0</accession>
<comment type="similarity">
    <text evidence="8">Belongs to the nucleoredoxin family.</text>
</comment>
<keyword evidence="5" id="KW-0862">Zinc</keyword>
<evidence type="ECO:0000256" key="1">
    <source>
        <dbReference type="ARBA" id="ARBA00012612"/>
    </source>
</evidence>
<dbReference type="InterPro" id="IPR000433">
    <property type="entry name" value="Znf_ZZ"/>
</dbReference>
<gene>
    <name evidence="14" type="ORF">OVA965_LOCUS6096</name>
    <name evidence="15" type="ORF">TMI583_LOCUS6092</name>
</gene>
<evidence type="ECO:0000313" key="15">
    <source>
        <dbReference type="EMBL" id="CAF3614546.1"/>
    </source>
</evidence>
<evidence type="ECO:0000256" key="9">
    <source>
        <dbReference type="ARBA" id="ARBA00047388"/>
    </source>
</evidence>
<evidence type="ECO:0000256" key="8">
    <source>
        <dbReference type="ARBA" id="ARBA00025782"/>
    </source>
</evidence>
<dbReference type="AlphaFoldDB" id="A0A8S2H8P0"/>
<evidence type="ECO:0000256" key="2">
    <source>
        <dbReference type="ARBA" id="ARBA00022723"/>
    </source>
</evidence>
<dbReference type="SUPFAM" id="SSF52833">
    <property type="entry name" value="Thioredoxin-like"/>
    <property type="match status" value="2"/>
</dbReference>
<dbReference type="GO" id="GO:0047134">
    <property type="term" value="F:protein-disulfide reductase [NAD(P)H] activity"/>
    <property type="evidence" value="ECO:0007669"/>
    <property type="project" value="UniProtKB-EC"/>
</dbReference>
<reference evidence="15" key="1">
    <citation type="submission" date="2021-02" db="EMBL/GenBank/DDBJ databases">
        <authorList>
            <person name="Nowell W R."/>
        </authorList>
    </citation>
    <scope>NUCLEOTIDE SEQUENCE</scope>
</reference>
<dbReference type="InterPro" id="IPR043145">
    <property type="entry name" value="Znf_ZZ_sf"/>
</dbReference>